<evidence type="ECO:0000256" key="1">
    <source>
        <dbReference type="SAM" id="MobiDB-lite"/>
    </source>
</evidence>
<evidence type="ECO:0000313" key="2">
    <source>
        <dbReference type="EMBL" id="OBI29054.1"/>
    </source>
</evidence>
<organism evidence="2 3">
    <name type="scientific">Mycolicibacter sinensis (strain JDM601)</name>
    <name type="common">Mycobacterium sinense</name>
    <dbReference type="NCBI Taxonomy" id="875328"/>
    <lineage>
        <taxon>Bacteria</taxon>
        <taxon>Bacillati</taxon>
        <taxon>Actinomycetota</taxon>
        <taxon>Actinomycetes</taxon>
        <taxon>Mycobacteriales</taxon>
        <taxon>Mycobacteriaceae</taxon>
        <taxon>Mycolicibacter</taxon>
    </lineage>
</organism>
<dbReference type="EMBL" id="LZKG01000094">
    <property type="protein sequence ID" value="OBI29054.1"/>
    <property type="molecule type" value="Genomic_DNA"/>
</dbReference>
<protein>
    <submittedName>
        <fullName evidence="2">Uncharacterized protein</fullName>
    </submittedName>
</protein>
<reference evidence="3" key="1">
    <citation type="submission" date="2016-06" db="EMBL/GenBank/DDBJ databases">
        <authorList>
            <person name="Sutton G."/>
            <person name="Brinkac L."/>
            <person name="Sanka R."/>
            <person name="Adams M."/>
            <person name="Lau E."/>
            <person name="Sam S."/>
            <person name="Sreng N."/>
            <person name="Him V."/>
            <person name="Kerleguer A."/>
            <person name="Cheng S."/>
        </authorList>
    </citation>
    <scope>NUCLEOTIDE SEQUENCE [LARGE SCALE GENOMIC DNA]</scope>
    <source>
        <strain evidence="3">E1876</strain>
    </source>
</reference>
<evidence type="ECO:0000313" key="3">
    <source>
        <dbReference type="Proteomes" id="UP000093943"/>
    </source>
</evidence>
<accession>A0A1A2XTI7</accession>
<name>A0A1A2XTI7_MYCSD</name>
<gene>
    <name evidence="2" type="ORF">A5710_22655</name>
</gene>
<feature type="region of interest" description="Disordered" evidence="1">
    <location>
        <begin position="1"/>
        <end position="20"/>
    </location>
</feature>
<dbReference type="RefSeq" id="WP_065019249.1">
    <property type="nucleotide sequence ID" value="NZ_LZKG01000094.1"/>
</dbReference>
<sequence length="112" mass="11404">MDGIDNGARSEAESATEGLADDAADNAADIAAGRYVVASALNAAVDALQRAHRAAAVLASSRVHDAAFAEGHEGNAAIAFIADGQRFTRAALALAMQIITPTENSEKENNPG</sequence>
<comment type="caution">
    <text evidence="2">The sequence shown here is derived from an EMBL/GenBank/DDBJ whole genome shotgun (WGS) entry which is preliminary data.</text>
</comment>
<proteinExistence type="predicted"/>
<dbReference type="Proteomes" id="UP000093943">
    <property type="component" value="Unassembled WGS sequence"/>
</dbReference>
<dbReference type="AlphaFoldDB" id="A0A1A2XTI7"/>